<keyword evidence="10" id="KW-1185">Reference proteome</keyword>
<dbReference type="Pfam" id="PF07690">
    <property type="entry name" value="MFS_1"/>
    <property type="match status" value="1"/>
</dbReference>
<evidence type="ECO:0000256" key="2">
    <source>
        <dbReference type="ARBA" id="ARBA00022448"/>
    </source>
</evidence>
<accession>A0A9Q8VHJ8</accession>
<evidence type="ECO:0000256" key="7">
    <source>
        <dbReference type="SAM" id="Phobius"/>
    </source>
</evidence>
<protein>
    <recommendedName>
        <fullName evidence="8">Major facilitator superfamily (MFS) profile domain-containing protein</fullName>
    </recommendedName>
</protein>
<dbReference type="PANTHER" id="PTHR43791:SF13">
    <property type="entry name" value="MAJOR FACILITATOR SUPERFAMILY (MFS) PROFILE DOMAIN-CONTAINING PROTEIN"/>
    <property type="match status" value="1"/>
</dbReference>
<dbReference type="GO" id="GO:0022857">
    <property type="term" value="F:transmembrane transporter activity"/>
    <property type="evidence" value="ECO:0007669"/>
    <property type="project" value="InterPro"/>
</dbReference>
<dbReference type="RefSeq" id="XP_047848505.1">
    <property type="nucleotide sequence ID" value="XM_047992491.1"/>
</dbReference>
<feature type="transmembrane region" description="Helical" evidence="7">
    <location>
        <begin position="183"/>
        <end position="203"/>
    </location>
</feature>
<evidence type="ECO:0000259" key="8">
    <source>
        <dbReference type="PROSITE" id="PS50850"/>
    </source>
</evidence>
<sequence length="522" mass="58151">MLPSSTPHALDNNNNNNGSTTPPPSDEKAEAHRIEETSLAATLPLPPGCTYTTPRAIQERFPTLRSLSDADMASLNARVRRRIDWRMMPCTSAMYLMNYLDRINVSNARLAGLQRDLGMSDTVWSLGISMFYVGYVVGMVPGNMIMARSNPRYFMPGLMLLWSVGTVCMPAMKSGAGFAVARFFIGLAEAPFFPALTLLTSSWYTKEESPMRMAIWHAGNTISNIISSFLAAGILEHMKGVAGLRSWQWFFVIEGVASVLVAVASYFLLPEWPSNTRFLDQREREMAQYRVLVSNGGVDEEEGGVWAGVWAAARDPYTWLFCLMHFALVTAQSFKDFLPSIIQTFGYNKLITYLIQAPPYAIAYVFACLVAWSCGRRQESTWHITVPVVAAAAGAALMMGTLNVGARYFGLVLLISGTYSAFNIQLSWETTVVPAPRAKKASLIAIADCLSQTSHWFSPYFYPKRQAPYYRMGGGLVLMGCAIAVVSCFAIRWRSVRLNRKLDERQGWTPGSGMQRGWRFRY</sequence>
<feature type="transmembrane region" description="Helical" evidence="7">
    <location>
        <begin position="384"/>
        <end position="402"/>
    </location>
</feature>
<proteinExistence type="predicted"/>
<keyword evidence="3 7" id="KW-0812">Transmembrane</keyword>
<dbReference type="KEGG" id="ptkz:JDV02_010732"/>
<dbReference type="OrthoDB" id="2250022at2759"/>
<evidence type="ECO:0000256" key="6">
    <source>
        <dbReference type="SAM" id="MobiDB-lite"/>
    </source>
</evidence>
<keyword evidence="5 7" id="KW-0472">Membrane</keyword>
<dbReference type="InterPro" id="IPR011701">
    <property type="entry name" value="MFS"/>
</dbReference>
<dbReference type="PROSITE" id="PS50850">
    <property type="entry name" value="MFS"/>
    <property type="match status" value="1"/>
</dbReference>
<dbReference type="EMBL" id="CP086367">
    <property type="protein sequence ID" value="UNI25024.1"/>
    <property type="molecule type" value="Genomic_DNA"/>
</dbReference>
<evidence type="ECO:0000313" key="9">
    <source>
        <dbReference type="EMBL" id="UNI25024.1"/>
    </source>
</evidence>
<feature type="transmembrane region" description="Helical" evidence="7">
    <location>
        <begin position="215"/>
        <end position="235"/>
    </location>
</feature>
<dbReference type="GeneID" id="72072675"/>
<evidence type="ECO:0000256" key="4">
    <source>
        <dbReference type="ARBA" id="ARBA00022989"/>
    </source>
</evidence>
<feature type="transmembrane region" description="Helical" evidence="7">
    <location>
        <begin position="247"/>
        <end position="269"/>
    </location>
</feature>
<dbReference type="InterPro" id="IPR036259">
    <property type="entry name" value="MFS_trans_sf"/>
</dbReference>
<evidence type="ECO:0000313" key="10">
    <source>
        <dbReference type="Proteomes" id="UP000829364"/>
    </source>
</evidence>
<feature type="region of interest" description="Disordered" evidence="6">
    <location>
        <begin position="1"/>
        <end position="32"/>
    </location>
</feature>
<keyword evidence="4 7" id="KW-1133">Transmembrane helix</keyword>
<keyword evidence="2" id="KW-0813">Transport</keyword>
<dbReference type="GO" id="GO:0016020">
    <property type="term" value="C:membrane"/>
    <property type="evidence" value="ECO:0007669"/>
    <property type="project" value="UniProtKB-SubCell"/>
</dbReference>
<dbReference type="PANTHER" id="PTHR43791">
    <property type="entry name" value="PERMEASE-RELATED"/>
    <property type="match status" value="1"/>
</dbReference>
<dbReference type="InterPro" id="IPR020846">
    <property type="entry name" value="MFS_dom"/>
</dbReference>
<dbReference type="Proteomes" id="UP000829364">
    <property type="component" value="Chromosome 14"/>
</dbReference>
<dbReference type="AlphaFoldDB" id="A0A9Q8VHJ8"/>
<organism evidence="9 10">
    <name type="scientific">Purpureocillium takamizusanense</name>
    <dbReference type="NCBI Taxonomy" id="2060973"/>
    <lineage>
        <taxon>Eukaryota</taxon>
        <taxon>Fungi</taxon>
        <taxon>Dikarya</taxon>
        <taxon>Ascomycota</taxon>
        <taxon>Pezizomycotina</taxon>
        <taxon>Sordariomycetes</taxon>
        <taxon>Hypocreomycetidae</taxon>
        <taxon>Hypocreales</taxon>
        <taxon>Ophiocordycipitaceae</taxon>
        <taxon>Purpureocillium</taxon>
    </lineage>
</organism>
<dbReference type="FunFam" id="1.20.1250.20:FF:000013">
    <property type="entry name" value="MFS general substrate transporter"/>
    <property type="match status" value="1"/>
</dbReference>
<evidence type="ECO:0000256" key="3">
    <source>
        <dbReference type="ARBA" id="ARBA00022692"/>
    </source>
</evidence>
<feature type="domain" description="Major facilitator superfamily (MFS) profile" evidence="8">
    <location>
        <begin position="87"/>
        <end position="522"/>
    </location>
</feature>
<name>A0A9Q8VHJ8_9HYPO</name>
<dbReference type="FunFam" id="1.20.1250.20:FF:000057">
    <property type="entry name" value="MFS general substrate transporter"/>
    <property type="match status" value="1"/>
</dbReference>
<dbReference type="Gene3D" id="1.20.1250.20">
    <property type="entry name" value="MFS general substrate transporter like domains"/>
    <property type="match status" value="1"/>
</dbReference>
<evidence type="ECO:0000256" key="1">
    <source>
        <dbReference type="ARBA" id="ARBA00004141"/>
    </source>
</evidence>
<comment type="subcellular location">
    <subcellularLocation>
        <location evidence="1">Membrane</location>
        <topology evidence="1">Multi-pass membrane protein</topology>
    </subcellularLocation>
</comment>
<evidence type="ECO:0000256" key="5">
    <source>
        <dbReference type="ARBA" id="ARBA00023136"/>
    </source>
</evidence>
<reference evidence="9" key="1">
    <citation type="submission" date="2021-11" db="EMBL/GenBank/DDBJ databases">
        <title>Purpureocillium_takamizusanense_genome.</title>
        <authorList>
            <person name="Nguyen N.-H."/>
        </authorList>
    </citation>
    <scope>NUCLEOTIDE SEQUENCE</scope>
    <source>
        <strain evidence="9">PT3</strain>
    </source>
</reference>
<gene>
    <name evidence="9" type="ORF">JDV02_010732</name>
</gene>
<feature type="transmembrane region" description="Helical" evidence="7">
    <location>
        <begin position="350"/>
        <end position="372"/>
    </location>
</feature>
<dbReference type="SUPFAM" id="SSF103473">
    <property type="entry name" value="MFS general substrate transporter"/>
    <property type="match status" value="1"/>
</dbReference>
<feature type="transmembrane region" description="Helical" evidence="7">
    <location>
        <begin position="469"/>
        <end position="491"/>
    </location>
</feature>
<feature type="transmembrane region" description="Helical" evidence="7">
    <location>
        <begin position="123"/>
        <end position="141"/>
    </location>
</feature>